<dbReference type="EMBL" id="JAVRRD010000001">
    <property type="protein sequence ID" value="KAK5064976.1"/>
    <property type="molecule type" value="Genomic_DNA"/>
</dbReference>
<dbReference type="GeneID" id="89969033"/>
<keyword evidence="7" id="KW-1015">Disulfide bond</keyword>
<feature type="domain" description="CFEM" evidence="11">
    <location>
        <begin position="488"/>
        <end position="550"/>
    </location>
</feature>
<keyword evidence="6 10" id="KW-0732">Signal</keyword>
<gene>
    <name evidence="12" type="ORF">LTR84_000811</name>
</gene>
<keyword evidence="5" id="KW-0325">Glycoprotein</keyword>
<evidence type="ECO:0000259" key="11">
    <source>
        <dbReference type="Pfam" id="PF05730"/>
    </source>
</evidence>
<keyword evidence="4" id="KW-0964">Secreted</keyword>
<keyword evidence="13" id="KW-1185">Reference proteome</keyword>
<feature type="compositionally biased region" description="Low complexity" evidence="9">
    <location>
        <begin position="446"/>
        <end position="456"/>
    </location>
</feature>
<evidence type="ECO:0000313" key="13">
    <source>
        <dbReference type="Proteomes" id="UP001358417"/>
    </source>
</evidence>
<sequence length="728" mass="72858">MKSALTAGLVASALFVQQAATTSWGDQPSFSNPGNTNNNCTVDQGKGFDWSKLPPGGFNNYDGFNFGGFDCKDSFQPKNRKRSLETRTGFQSKCIQGTIPKGGSSGPKISSGQGDKFSITHFDVSVAFDTDIDFIFSMPDGSKCKHTSACKAGGSTVQNSQCGGAHEVTFQLPPKGGKDCDFGIHSIGFECHSTSKTTTTTRPPQTTTTKPLTTTTTPPVTTTSSKPGEQLPPPPSTTTTTKGGDVPPPPPPPVTTTTTKGGDVPPPPPPVTTTTSKGGDVPPPPPPPVTTTTSKGGDVPPPPPVTTTTSKGGDVPPPPPPVTTTTTKGGDVPPPPPPPVTTTTTKGGDVPPPPPPPVTTTTSKGGDVPPPPPPPVTTTTTKGGDVPPPPPPPVTTTTTKGGDVPPPPPPPVSTTTTTQPGEQPPPPPFTSTTTTSTTSPAPPPTTSLSSFTLPPFTSSTTIVTLTTTTSSGSFPPPPPPPDHDSPCPPVLPRCLNTWLSLVSSCRSNSDHACFCPSADFIANVQSCVSAWSTSDSEITAALSYLAGICADFVPQNPGICTGVPPTITLVPETVTATETVTAGNGRGTRPPVGPPSGGFNIPVTTLTLIQTRGGETITTAYTVPQVEFVTTESTGTATAPAVGLIPAVPALATGTGSSGSGSGAPAAGNGAGSPPAATSTAAAAAGGAPTGTASGTRPTAATFTGAANRQSVGFGFLAALLAVAAFVI</sequence>
<evidence type="ECO:0000313" key="12">
    <source>
        <dbReference type="EMBL" id="KAK5064976.1"/>
    </source>
</evidence>
<evidence type="ECO:0000256" key="5">
    <source>
        <dbReference type="ARBA" id="ARBA00022622"/>
    </source>
</evidence>
<evidence type="ECO:0000256" key="4">
    <source>
        <dbReference type="ARBA" id="ARBA00022525"/>
    </source>
</evidence>
<evidence type="ECO:0000256" key="9">
    <source>
        <dbReference type="SAM" id="MobiDB-lite"/>
    </source>
</evidence>
<feature type="region of interest" description="Disordered" evidence="9">
    <location>
        <begin position="194"/>
        <end position="456"/>
    </location>
</feature>
<evidence type="ECO:0000256" key="8">
    <source>
        <dbReference type="ARBA" id="ARBA00023288"/>
    </source>
</evidence>
<comment type="caution">
    <text evidence="12">The sequence shown here is derived from an EMBL/GenBank/DDBJ whole genome shotgun (WGS) entry which is preliminary data.</text>
</comment>
<reference evidence="12 13" key="1">
    <citation type="submission" date="2023-08" db="EMBL/GenBank/DDBJ databases">
        <title>Black Yeasts Isolated from many extreme environments.</title>
        <authorList>
            <person name="Coleine C."/>
            <person name="Stajich J.E."/>
            <person name="Selbmann L."/>
        </authorList>
    </citation>
    <scope>NUCLEOTIDE SEQUENCE [LARGE SCALE GENOMIC DNA]</scope>
    <source>
        <strain evidence="12 13">CCFEE 5792</strain>
    </source>
</reference>
<dbReference type="AlphaFoldDB" id="A0AAV9NS56"/>
<evidence type="ECO:0000256" key="1">
    <source>
        <dbReference type="ARBA" id="ARBA00004589"/>
    </source>
</evidence>
<accession>A0AAV9NS56</accession>
<name>A0AAV9NS56_9EURO</name>
<evidence type="ECO:0000256" key="6">
    <source>
        <dbReference type="ARBA" id="ARBA00022729"/>
    </source>
</evidence>
<feature type="compositionally biased region" description="Low complexity" evidence="9">
    <location>
        <begin position="194"/>
        <end position="227"/>
    </location>
</feature>
<protein>
    <recommendedName>
        <fullName evidence="11">CFEM domain-containing protein</fullName>
    </recommendedName>
</protein>
<keyword evidence="5" id="KW-0336">GPI-anchor</keyword>
<dbReference type="GO" id="GO:0005576">
    <property type="term" value="C:extracellular region"/>
    <property type="evidence" value="ECO:0007669"/>
    <property type="project" value="UniProtKB-SubCell"/>
</dbReference>
<keyword evidence="8" id="KW-0449">Lipoprotein</keyword>
<comment type="subcellular location">
    <subcellularLocation>
        <location evidence="1">Membrane</location>
        <topology evidence="1">Lipid-anchor</topology>
        <topology evidence="1">GPI-anchor</topology>
    </subcellularLocation>
    <subcellularLocation>
        <location evidence="2">Secreted</location>
    </subcellularLocation>
</comment>
<feature type="compositionally biased region" description="Low complexity" evidence="9">
    <location>
        <begin position="430"/>
        <end position="439"/>
    </location>
</feature>
<evidence type="ECO:0000256" key="10">
    <source>
        <dbReference type="SAM" id="SignalP"/>
    </source>
</evidence>
<comment type="similarity">
    <text evidence="3">Belongs to the RBT5 family.</text>
</comment>
<proteinExistence type="inferred from homology"/>
<dbReference type="RefSeq" id="XP_064712300.1">
    <property type="nucleotide sequence ID" value="XM_064844440.1"/>
</dbReference>
<feature type="chain" id="PRO_5043709763" description="CFEM domain-containing protein" evidence="10">
    <location>
        <begin position="22"/>
        <end position="728"/>
    </location>
</feature>
<dbReference type="GO" id="GO:0098552">
    <property type="term" value="C:side of membrane"/>
    <property type="evidence" value="ECO:0007669"/>
    <property type="project" value="UniProtKB-KW"/>
</dbReference>
<dbReference type="InterPro" id="IPR008427">
    <property type="entry name" value="Extracellular_membr_CFEM_dom"/>
</dbReference>
<organism evidence="12 13">
    <name type="scientific">Exophiala bonariae</name>
    <dbReference type="NCBI Taxonomy" id="1690606"/>
    <lineage>
        <taxon>Eukaryota</taxon>
        <taxon>Fungi</taxon>
        <taxon>Dikarya</taxon>
        <taxon>Ascomycota</taxon>
        <taxon>Pezizomycotina</taxon>
        <taxon>Eurotiomycetes</taxon>
        <taxon>Chaetothyriomycetidae</taxon>
        <taxon>Chaetothyriales</taxon>
        <taxon>Herpotrichiellaceae</taxon>
        <taxon>Exophiala</taxon>
    </lineage>
</organism>
<feature type="compositionally biased region" description="Low complexity" evidence="9">
    <location>
        <begin position="663"/>
        <end position="697"/>
    </location>
</feature>
<dbReference type="Pfam" id="PF05730">
    <property type="entry name" value="CFEM"/>
    <property type="match status" value="1"/>
</dbReference>
<evidence type="ECO:0000256" key="3">
    <source>
        <dbReference type="ARBA" id="ARBA00010031"/>
    </source>
</evidence>
<feature type="region of interest" description="Disordered" evidence="9">
    <location>
        <begin position="654"/>
        <end position="697"/>
    </location>
</feature>
<dbReference type="Proteomes" id="UP001358417">
    <property type="component" value="Unassembled WGS sequence"/>
</dbReference>
<keyword evidence="5" id="KW-0472">Membrane</keyword>
<evidence type="ECO:0000256" key="2">
    <source>
        <dbReference type="ARBA" id="ARBA00004613"/>
    </source>
</evidence>
<evidence type="ECO:0000256" key="7">
    <source>
        <dbReference type="ARBA" id="ARBA00023157"/>
    </source>
</evidence>
<feature type="signal peptide" evidence="10">
    <location>
        <begin position="1"/>
        <end position="21"/>
    </location>
</feature>